<gene>
    <name evidence="2" type="ORF">IAA42_04630</name>
</gene>
<dbReference type="Proteomes" id="UP000824133">
    <property type="component" value="Unassembled WGS sequence"/>
</dbReference>
<reference evidence="2" key="1">
    <citation type="journal article" date="2021" name="PeerJ">
        <title>Extensive microbial diversity within the chicken gut microbiome revealed by metagenomics and culture.</title>
        <authorList>
            <person name="Gilroy R."/>
            <person name="Ravi A."/>
            <person name="Getino M."/>
            <person name="Pursley I."/>
            <person name="Horton D.L."/>
            <person name="Alikhan N.F."/>
            <person name="Baker D."/>
            <person name="Gharbi K."/>
            <person name="Hall N."/>
            <person name="Watson M."/>
            <person name="Adriaenssens E.M."/>
            <person name="Foster-Nyarko E."/>
            <person name="Jarju S."/>
            <person name="Secka A."/>
            <person name="Antonio M."/>
            <person name="Oren A."/>
            <person name="Chaudhuri R.R."/>
            <person name="La Ragione R."/>
            <person name="Hildebrand F."/>
            <person name="Pallen M.J."/>
        </authorList>
    </citation>
    <scope>NUCLEOTIDE SEQUENCE</scope>
    <source>
        <strain evidence="2">ChiHjej10B9-743</strain>
    </source>
</reference>
<evidence type="ECO:0000313" key="3">
    <source>
        <dbReference type="Proteomes" id="UP000824133"/>
    </source>
</evidence>
<dbReference type="EMBL" id="DXCP01000034">
    <property type="protein sequence ID" value="HIY79706.1"/>
    <property type="molecule type" value="Genomic_DNA"/>
</dbReference>
<keyword evidence="1" id="KW-1133">Transmembrane helix</keyword>
<reference evidence="2" key="2">
    <citation type="submission" date="2021-04" db="EMBL/GenBank/DDBJ databases">
        <authorList>
            <person name="Gilroy R."/>
        </authorList>
    </citation>
    <scope>NUCLEOTIDE SEQUENCE</scope>
    <source>
        <strain evidence="2">ChiHjej10B9-743</strain>
    </source>
</reference>
<proteinExistence type="predicted"/>
<feature type="transmembrane region" description="Helical" evidence="1">
    <location>
        <begin position="35"/>
        <end position="52"/>
    </location>
</feature>
<feature type="transmembrane region" description="Helical" evidence="1">
    <location>
        <begin position="12"/>
        <end position="29"/>
    </location>
</feature>
<dbReference type="AlphaFoldDB" id="A0A9D1ZAH4"/>
<feature type="transmembrane region" description="Helical" evidence="1">
    <location>
        <begin position="64"/>
        <end position="86"/>
    </location>
</feature>
<evidence type="ECO:0000313" key="2">
    <source>
        <dbReference type="EMBL" id="HIY79706.1"/>
    </source>
</evidence>
<sequence>MADNNNQPTSAAAIVGLVLGILAIVTSWIPIVNNLSFILGAIGLIFSIVGVVGTARGKKGGKGLAIAALIVNILSLVIVLGLQSAWSAALS</sequence>
<organism evidence="2 3">
    <name type="scientific">Candidatus Olsenella excrementavium</name>
    <dbReference type="NCBI Taxonomy" id="2838709"/>
    <lineage>
        <taxon>Bacteria</taxon>
        <taxon>Bacillati</taxon>
        <taxon>Actinomycetota</taxon>
        <taxon>Coriobacteriia</taxon>
        <taxon>Coriobacteriales</taxon>
        <taxon>Atopobiaceae</taxon>
        <taxon>Olsenella</taxon>
    </lineage>
</organism>
<accession>A0A9D1ZAH4</accession>
<evidence type="ECO:0008006" key="4">
    <source>
        <dbReference type="Google" id="ProtNLM"/>
    </source>
</evidence>
<protein>
    <recommendedName>
        <fullName evidence="4">DUF4190 domain-containing protein</fullName>
    </recommendedName>
</protein>
<name>A0A9D1ZAH4_9ACTN</name>
<keyword evidence="1" id="KW-0812">Transmembrane</keyword>
<evidence type="ECO:0000256" key="1">
    <source>
        <dbReference type="SAM" id="Phobius"/>
    </source>
</evidence>
<comment type="caution">
    <text evidence="2">The sequence shown here is derived from an EMBL/GenBank/DDBJ whole genome shotgun (WGS) entry which is preliminary data.</text>
</comment>
<keyword evidence="1" id="KW-0472">Membrane</keyword>